<sequence>MSKFSEYFNSTTFKGRANVAKATYASFAAIYLYSRFRNKNRSSNENAKRNENANNQTQIEKPHLESPHSYNHVQYHNMKDNEASCNCECSKESEKLPKEDIKENGVIPSGVSPQQNQGANSLNGNDITNKRSIAVAAAVIQNSRAACESSDNIKEKTEFVSFFPFDEERLIEWGFP</sequence>
<dbReference type="KEGG" id="scac:106084427"/>
<keyword evidence="3" id="KW-1185">Reference proteome</keyword>
<dbReference type="Proteomes" id="UP000095300">
    <property type="component" value="Unassembled WGS sequence"/>
</dbReference>
<dbReference type="EnsemblMetazoa" id="SCAU009047-RA">
    <property type="protein sequence ID" value="SCAU009047-PA"/>
    <property type="gene ID" value="SCAU009047"/>
</dbReference>
<dbReference type="InterPro" id="IPR009125">
    <property type="entry name" value="ATPMK"/>
</dbReference>
<gene>
    <name evidence="2" type="primary">106084427</name>
</gene>
<dbReference type="VEuPathDB" id="VectorBase:SCAU009047"/>
<feature type="region of interest" description="Disordered" evidence="1">
    <location>
        <begin position="41"/>
        <end position="65"/>
    </location>
</feature>
<dbReference type="AlphaFoldDB" id="A0A1I8PKX7"/>
<dbReference type="OrthoDB" id="9435504at2759"/>
<protein>
    <submittedName>
        <fullName evidence="2">Uncharacterized protein</fullName>
    </submittedName>
</protein>
<accession>A0A1I8PKX7</accession>
<evidence type="ECO:0000313" key="2">
    <source>
        <dbReference type="EnsemblMetazoa" id="SCAU009047-PA"/>
    </source>
</evidence>
<proteinExistence type="predicted"/>
<dbReference type="Pfam" id="PF14960">
    <property type="entry name" value="ATP_synth_reg"/>
    <property type="match status" value="1"/>
</dbReference>
<reference evidence="2" key="1">
    <citation type="submission" date="2020-05" db="UniProtKB">
        <authorList>
            <consortium name="EnsemblMetazoa"/>
        </authorList>
    </citation>
    <scope>IDENTIFICATION</scope>
    <source>
        <strain evidence="2">USDA</strain>
    </source>
</reference>
<evidence type="ECO:0000256" key="1">
    <source>
        <dbReference type="SAM" id="MobiDB-lite"/>
    </source>
</evidence>
<name>A0A1I8PKX7_STOCA</name>
<evidence type="ECO:0000313" key="3">
    <source>
        <dbReference type="Proteomes" id="UP000095300"/>
    </source>
</evidence>
<organism evidence="2 3">
    <name type="scientific">Stomoxys calcitrans</name>
    <name type="common">Stable fly</name>
    <name type="synonym">Conops calcitrans</name>
    <dbReference type="NCBI Taxonomy" id="35570"/>
    <lineage>
        <taxon>Eukaryota</taxon>
        <taxon>Metazoa</taxon>
        <taxon>Ecdysozoa</taxon>
        <taxon>Arthropoda</taxon>
        <taxon>Hexapoda</taxon>
        <taxon>Insecta</taxon>
        <taxon>Pterygota</taxon>
        <taxon>Neoptera</taxon>
        <taxon>Endopterygota</taxon>
        <taxon>Diptera</taxon>
        <taxon>Brachycera</taxon>
        <taxon>Muscomorpha</taxon>
        <taxon>Muscoidea</taxon>
        <taxon>Muscidae</taxon>
        <taxon>Stomoxys</taxon>
    </lineage>
</organism>